<keyword evidence="1" id="KW-0812">Transmembrane</keyword>
<feature type="transmembrane region" description="Helical" evidence="1">
    <location>
        <begin position="6"/>
        <end position="24"/>
    </location>
</feature>
<proteinExistence type="predicted"/>
<accession>A0A6I6MMI9</accession>
<dbReference type="KEGG" id="tsv:DSM104635_01295"/>
<feature type="transmembrane region" description="Helical" evidence="1">
    <location>
        <begin position="45"/>
        <end position="65"/>
    </location>
</feature>
<dbReference type="AlphaFoldDB" id="A0A6I6MMI9"/>
<keyword evidence="1" id="KW-1133">Transmembrane helix</keyword>
<feature type="transmembrane region" description="Helical" evidence="1">
    <location>
        <begin position="115"/>
        <end position="136"/>
    </location>
</feature>
<evidence type="ECO:0008006" key="4">
    <source>
        <dbReference type="Google" id="ProtNLM"/>
    </source>
</evidence>
<evidence type="ECO:0000313" key="2">
    <source>
        <dbReference type="EMBL" id="QGZ94476.1"/>
    </source>
</evidence>
<protein>
    <recommendedName>
        <fullName evidence="4">DUF4345 domain-containing protein</fullName>
    </recommendedName>
</protein>
<keyword evidence="1" id="KW-0472">Membrane</keyword>
<name>A0A6I6MMI9_9CAUL</name>
<sequence length="138" mass="14607">MLFAWILNALALALGAGLGARALYDPHWASRFVRLKADEQEGGFAEFRATFGGMIFLLHLCALVLTLRYVLAGGALVGVVATGASAAVAAAWGGAAFGRLVSMWRDKTDTKFNRLSVCVEVAMALAAGLPWLAWFFGG</sequence>
<dbReference type="Proteomes" id="UP000431269">
    <property type="component" value="Chromosome"/>
</dbReference>
<keyword evidence="3" id="KW-1185">Reference proteome</keyword>
<organism evidence="2 3">
    <name type="scientific">Terricaulis silvestris</name>
    <dbReference type="NCBI Taxonomy" id="2686094"/>
    <lineage>
        <taxon>Bacteria</taxon>
        <taxon>Pseudomonadati</taxon>
        <taxon>Pseudomonadota</taxon>
        <taxon>Alphaproteobacteria</taxon>
        <taxon>Caulobacterales</taxon>
        <taxon>Caulobacteraceae</taxon>
        <taxon>Terricaulis</taxon>
    </lineage>
</organism>
<evidence type="ECO:0000256" key="1">
    <source>
        <dbReference type="SAM" id="Phobius"/>
    </source>
</evidence>
<dbReference type="EMBL" id="CP047045">
    <property type="protein sequence ID" value="QGZ94476.1"/>
    <property type="molecule type" value="Genomic_DNA"/>
</dbReference>
<feature type="transmembrane region" description="Helical" evidence="1">
    <location>
        <begin position="71"/>
        <end position="94"/>
    </location>
</feature>
<gene>
    <name evidence="2" type="ORF">DSM104635_01295</name>
</gene>
<reference evidence="3" key="1">
    <citation type="submission" date="2019-12" db="EMBL/GenBank/DDBJ databases">
        <title>Complete genome of Terracaulis silvestris 0127_4.</title>
        <authorList>
            <person name="Vieira S."/>
            <person name="Riedel T."/>
            <person name="Sproer C."/>
            <person name="Pascual J."/>
            <person name="Boedeker C."/>
            <person name="Overmann J."/>
        </authorList>
    </citation>
    <scope>NUCLEOTIDE SEQUENCE [LARGE SCALE GENOMIC DNA]</scope>
    <source>
        <strain evidence="3">0127_4</strain>
    </source>
</reference>
<evidence type="ECO:0000313" key="3">
    <source>
        <dbReference type="Proteomes" id="UP000431269"/>
    </source>
</evidence>
<dbReference type="RefSeq" id="WP_158765410.1">
    <property type="nucleotide sequence ID" value="NZ_CP047045.1"/>
</dbReference>